<dbReference type="HOGENOM" id="CLU_703380_0_0_0"/>
<proteinExistence type="predicted"/>
<dbReference type="STRING" id="926566.Terro_1646"/>
<evidence type="ECO:0000313" key="1">
    <source>
        <dbReference type="EMBL" id="AFL87949.1"/>
    </source>
</evidence>
<accession>I3ZFD1</accession>
<evidence type="ECO:0008006" key="3">
    <source>
        <dbReference type="Google" id="ProtNLM"/>
    </source>
</evidence>
<evidence type="ECO:0000313" key="2">
    <source>
        <dbReference type="Proteomes" id="UP000006056"/>
    </source>
</evidence>
<sequence length="411" mass="47399">MGRRVTLVRMIPSLRQDFNARFTYDKYRRMRAELDRHTRTAIDIRVAETPVFLPAAMVAEMVDAGAAMTHQLLSDTEYLRMAEETIPPAFRVAHTDAHPNFMTVDFGLVRESDGTLTPRLVELQAFPSVYGYQAALGEAYLRAFQLDTQLSRFIGVDEDQYWEAMRQVIVGNHAPENVILMEVTPDQQKTLPDFRVHEDRLDIRTIDITQVRQRGTKLFYNRDGVETPIERIYNRAIVDEMLRKNIQPGFDLTADLDVEWAGHPNWYFMISKFSLPFLRHPSVPPSFFLDEWMRGEHRERLPADRADWILKPLFSFAGKGIEFAPSDELLHSIPTDQRRNYLLQQRMDFASTVETPYGPTQAEIRILYVWPDDGDLRAINTLVRLGRGKMMGVDHNRDQLWVGGSAGLILG</sequence>
<dbReference type="KEGG" id="trs:Terro_1646"/>
<gene>
    <name evidence="1" type="ordered locus">Terro_1646</name>
</gene>
<dbReference type="AlphaFoldDB" id="I3ZFD1"/>
<keyword evidence="2" id="KW-1185">Reference proteome</keyword>
<dbReference type="PATRIC" id="fig|926566.3.peg.1626"/>
<name>I3ZFD1_TERRK</name>
<dbReference type="EMBL" id="CP003379">
    <property type="protein sequence ID" value="AFL87949.1"/>
    <property type="molecule type" value="Genomic_DNA"/>
</dbReference>
<dbReference type="Proteomes" id="UP000006056">
    <property type="component" value="Chromosome"/>
</dbReference>
<reference evidence="1 2" key="1">
    <citation type="submission" date="2012-06" db="EMBL/GenBank/DDBJ databases">
        <title>Complete genome of Terriglobus roseus DSM 18391.</title>
        <authorList>
            <consortium name="US DOE Joint Genome Institute (JGI-PGF)"/>
            <person name="Lucas S."/>
            <person name="Copeland A."/>
            <person name="Lapidus A."/>
            <person name="Glavina del Rio T."/>
            <person name="Dalin E."/>
            <person name="Tice H."/>
            <person name="Bruce D."/>
            <person name="Goodwin L."/>
            <person name="Pitluck S."/>
            <person name="Peters L."/>
            <person name="Mikhailova N."/>
            <person name="Munk A.C.C."/>
            <person name="Kyrpides N."/>
            <person name="Mavromatis K."/>
            <person name="Ivanova N."/>
            <person name="Brettin T."/>
            <person name="Detter J.C."/>
            <person name="Han C."/>
            <person name="Larimer F."/>
            <person name="Land M."/>
            <person name="Hauser L."/>
            <person name="Markowitz V."/>
            <person name="Cheng J.-F."/>
            <person name="Hugenholtz P."/>
            <person name="Woyke T."/>
            <person name="Wu D."/>
            <person name="Brambilla E."/>
            <person name="Klenk H.-P."/>
            <person name="Eisen J.A."/>
        </authorList>
    </citation>
    <scope>NUCLEOTIDE SEQUENCE [LARGE SCALE GENOMIC DNA]</scope>
    <source>
        <strain evidence="2">DSM 18391 / NRRL B-41598 / KBS 63</strain>
    </source>
</reference>
<organism evidence="1 2">
    <name type="scientific">Terriglobus roseus (strain DSM 18391 / NRRL B-41598 / KBS 63)</name>
    <dbReference type="NCBI Taxonomy" id="926566"/>
    <lineage>
        <taxon>Bacteria</taxon>
        <taxon>Pseudomonadati</taxon>
        <taxon>Acidobacteriota</taxon>
        <taxon>Terriglobia</taxon>
        <taxon>Terriglobales</taxon>
        <taxon>Acidobacteriaceae</taxon>
        <taxon>Terriglobus</taxon>
    </lineage>
</organism>
<dbReference type="eggNOG" id="COG2308">
    <property type="taxonomic scope" value="Bacteria"/>
</dbReference>
<protein>
    <recommendedName>
        <fullName evidence="3">Circularly permuted type 2 ATP-grasp protein</fullName>
    </recommendedName>
</protein>